<evidence type="ECO:0000313" key="1">
    <source>
        <dbReference type="EMBL" id="SFP78952.1"/>
    </source>
</evidence>
<dbReference type="STRING" id="1227077.SAMN04515668_0348"/>
<name>A0A1I5T7E0_HYMAR</name>
<sequence>MGSIPEKQGLRSLSALYSNATLRGILSEGSLCSIKARVSKHKGVLTDSEDAISFGFLMSALYNTMSTSYCNEYVYKNSILNKLILKHYRLHTTTLLNEFKIGKSIADLILINGEVKLFELKTELDTLLRLEAQLEDYRKVVEKVYIVVSYKHIDSIKNRYKDTSFGIIELTKELELGIHKEAETDKSGFDHTVLFKLLRKKEYESIIEEAFGTVPQVPNTGRFAACLELLKDIETTEFQRLVFKELKKRKVSEPDLLLSSNTPEELRFLCHSMDLKPSQYRVLFNLLSQTL</sequence>
<evidence type="ECO:0008006" key="3">
    <source>
        <dbReference type="Google" id="ProtNLM"/>
    </source>
</evidence>
<reference evidence="2" key="1">
    <citation type="submission" date="2016-10" db="EMBL/GenBank/DDBJ databases">
        <authorList>
            <person name="Varghese N."/>
            <person name="Submissions S."/>
        </authorList>
    </citation>
    <scope>NUCLEOTIDE SEQUENCE [LARGE SCALE GENOMIC DNA]</scope>
    <source>
        <strain evidence="2">OR362-8,ATCC BAA-1266,JCM 13504</strain>
    </source>
</reference>
<keyword evidence="2" id="KW-1185">Reference proteome</keyword>
<dbReference type="EMBL" id="FOXS01000001">
    <property type="protein sequence ID" value="SFP78952.1"/>
    <property type="molecule type" value="Genomic_DNA"/>
</dbReference>
<evidence type="ECO:0000313" key="2">
    <source>
        <dbReference type="Proteomes" id="UP000199029"/>
    </source>
</evidence>
<dbReference type="RefSeq" id="WP_177204552.1">
    <property type="nucleotide sequence ID" value="NZ_FOXS01000001.1"/>
</dbReference>
<dbReference type="NCBIfam" id="NF033832">
    <property type="entry name" value="sce7726_fam"/>
    <property type="match status" value="1"/>
</dbReference>
<dbReference type="Proteomes" id="UP000199029">
    <property type="component" value="Unassembled WGS sequence"/>
</dbReference>
<dbReference type="InterPro" id="IPR047729">
    <property type="entry name" value="Sce7726-like"/>
</dbReference>
<organism evidence="1 2">
    <name type="scientific">Hymenobacter arizonensis</name>
    <name type="common">Siccationidurans arizonensis</name>
    <dbReference type="NCBI Taxonomy" id="1227077"/>
    <lineage>
        <taxon>Bacteria</taxon>
        <taxon>Pseudomonadati</taxon>
        <taxon>Bacteroidota</taxon>
        <taxon>Cytophagia</taxon>
        <taxon>Cytophagales</taxon>
        <taxon>Hymenobacteraceae</taxon>
        <taxon>Hymenobacter</taxon>
    </lineage>
</organism>
<protein>
    <recommendedName>
        <fullName evidence="3">Sce7726 family protein</fullName>
    </recommendedName>
</protein>
<accession>A0A1I5T7E0</accession>
<gene>
    <name evidence="1" type="ORF">SAMN04515668_0348</name>
</gene>
<proteinExistence type="predicted"/>
<dbReference type="AlphaFoldDB" id="A0A1I5T7E0"/>